<name>D8M6I8_BLAHO</name>
<proteinExistence type="predicted"/>
<protein>
    <submittedName>
        <fullName evidence="2">Uncharacterized protein</fullName>
    </submittedName>
</protein>
<evidence type="ECO:0000256" key="1">
    <source>
        <dbReference type="SAM" id="MobiDB-lite"/>
    </source>
</evidence>
<accession>D8M6I8</accession>
<dbReference type="EMBL" id="FN668661">
    <property type="protein sequence ID" value="CBK23406.2"/>
    <property type="molecule type" value="Genomic_DNA"/>
</dbReference>
<sequence>MVANTPQSVQWLQPTIPFQQSYPYSYYQIQQQSIQNQQEKKETTEDSKEVVNATEITDEGSELVPTDELVISEEWMDVVERGYRKMIAKMKKNKRR</sequence>
<keyword evidence="3" id="KW-1185">Reference proteome</keyword>
<gene>
    <name evidence="2" type="ORF">GSBLH_T00003289001</name>
</gene>
<dbReference type="RefSeq" id="XP_012897454.1">
    <property type="nucleotide sequence ID" value="XM_013042000.1"/>
</dbReference>
<dbReference type="Proteomes" id="UP000008312">
    <property type="component" value="Unassembled WGS sequence"/>
</dbReference>
<organism evidence="2">
    <name type="scientific">Blastocystis hominis</name>
    <dbReference type="NCBI Taxonomy" id="12968"/>
    <lineage>
        <taxon>Eukaryota</taxon>
        <taxon>Sar</taxon>
        <taxon>Stramenopiles</taxon>
        <taxon>Bigyra</taxon>
        <taxon>Opalozoa</taxon>
        <taxon>Opalinata</taxon>
        <taxon>Blastocystidae</taxon>
        <taxon>Blastocystis</taxon>
    </lineage>
</organism>
<evidence type="ECO:0000313" key="2">
    <source>
        <dbReference type="EMBL" id="CBK23406.2"/>
    </source>
</evidence>
<dbReference type="AlphaFoldDB" id="D8M6I8"/>
<dbReference type="GeneID" id="24920394"/>
<dbReference type="InParanoid" id="D8M6I8"/>
<evidence type="ECO:0000313" key="3">
    <source>
        <dbReference type="Proteomes" id="UP000008312"/>
    </source>
</evidence>
<feature type="region of interest" description="Disordered" evidence="1">
    <location>
        <begin position="35"/>
        <end position="61"/>
    </location>
</feature>
<feature type="compositionally biased region" description="Basic and acidic residues" evidence="1">
    <location>
        <begin position="38"/>
        <end position="49"/>
    </location>
</feature>
<reference evidence="2" key="1">
    <citation type="submission" date="2010-02" db="EMBL/GenBank/DDBJ databases">
        <title>Sequencing and annotation of the Blastocystis hominis genome.</title>
        <authorList>
            <person name="Wincker P."/>
        </authorList>
    </citation>
    <scope>NUCLEOTIDE SEQUENCE</scope>
    <source>
        <strain evidence="2">Singapore isolate B</strain>
    </source>
</reference>